<feature type="non-terminal residue" evidence="7">
    <location>
        <position position="1"/>
    </location>
</feature>
<name>A0A8K0USB9_9AGAR</name>
<dbReference type="PROSITE" id="PS50865">
    <property type="entry name" value="ZF_MYND_2"/>
    <property type="match status" value="1"/>
</dbReference>
<dbReference type="EMBL" id="JAEVFJ010000010">
    <property type="protein sequence ID" value="KAH8102279.1"/>
    <property type="molecule type" value="Genomic_DNA"/>
</dbReference>
<reference evidence="7" key="1">
    <citation type="journal article" date="2021" name="New Phytol.">
        <title>Evolutionary innovations through gain and loss of genes in the ectomycorrhizal Boletales.</title>
        <authorList>
            <person name="Wu G."/>
            <person name="Miyauchi S."/>
            <person name="Morin E."/>
            <person name="Kuo A."/>
            <person name="Drula E."/>
            <person name="Varga T."/>
            <person name="Kohler A."/>
            <person name="Feng B."/>
            <person name="Cao Y."/>
            <person name="Lipzen A."/>
            <person name="Daum C."/>
            <person name="Hundley H."/>
            <person name="Pangilinan J."/>
            <person name="Johnson J."/>
            <person name="Barry K."/>
            <person name="LaButti K."/>
            <person name="Ng V."/>
            <person name="Ahrendt S."/>
            <person name="Min B."/>
            <person name="Choi I.G."/>
            <person name="Park H."/>
            <person name="Plett J.M."/>
            <person name="Magnuson J."/>
            <person name="Spatafora J.W."/>
            <person name="Nagy L.G."/>
            <person name="Henrissat B."/>
            <person name="Grigoriev I.V."/>
            <person name="Yang Z.L."/>
            <person name="Xu J."/>
            <person name="Martin F.M."/>
        </authorList>
    </citation>
    <scope>NUCLEOTIDE SEQUENCE</scope>
    <source>
        <strain evidence="7">KKN 215</strain>
    </source>
</reference>
<evidence type="ECO:0000256" key="3">
    <source>
        <dbReference type="ARBA" id="ARBA00022833"/>
    </source>
</evidence>
<evidence type="ECO:0000256" key="4">
    <source>
        <dbReference type="PROSITE-ProRule" id="PRU00134"/>
    </source>
</evidence>
<dbReference type="Pfam" id="PF24324">
    <property type="entry name" value="MYND_ZMYND11_ZMYD8"/>
    <property type="match status" value="1"/>
</dbReference>
<accession>A0A8K0USB9</accession>
<dbReference type="InterPro" id="IPR057053">
    <property type="entry name" value="MYND_ZMYND11_ZMYD8"/>
</dbReference>
<gene>
    <name evidence="7" type="ORF">BXZ70DRAFT_1076798</name>
</gene>
<feature type="region of interest" description="Disordered" evidence="5">
    <location>
        <begin position="291"/>
        <end position="337"/>
    </location>
</feature>
<feature type="compositionally biased region" description="Basic and acidic residues" evidence="5">
    <location>
        <begin position="325"/>
        <end position="337"/>
    </location>
</feature>
<feature type="domain" description="MYND-type" evidence="6">
    <location>
        <begin position="246"/>
        <end position="291"/>
    </location>
</feature>
<keyword evidence="8" id="KW-1185">Reference proteome</keyword>
<organism evidence="7 8">
    <name type="scientific">Cristinia sonorae</name>
    <dbReference type="NCBI Taxonomy" id="1940300"/>
    <lineage>
        <taxon>Eukaryota</taxon>
        <taxon>Fungi</taxon>
        <taxon>Dikarya</taxon>
        <taxon>Basidiomycota</taxon>
        <taxon>Agaricomycotina</taxon>
        <taxon>Agaricomycetes</taxon>
        <taxon>Agaricomycetidae</taxon>
        <taxon>Agaricales</taxon>
        <taxon>Pleurotineae</taxon>
        <taxon>Stephanosporaceae</taxon>
        <taxon>Cristinia</taxon>
    </lineage>
</organism>
<dbReference type="SUPFAM" id="SSF144232">
    <property type="entry name" value="HIT/MYND zinc finger-like"/>
    <property type="match status" value="1"/>
</dbReference>
<evidence type="ECO:0000313" key="8">
    <source>
        <dbReference type="Proteomes" id="UP000813824"/>
    </source>
</evidence>
<sequence length="380" mass="41959">MPARRTRFNLGTSLEHIAAPHTGESFNWGGVDDPNAFTEYCSLRANCCFSYKDNTTLNDRISVFSGELNARNRQQVLAGAAAGIAADCLEAGLRLWTGCTVKKDVNRAMEWWLRISTDTQLNGLPVPKNIMVRAIACLANSQWELRITPEDGPDVWNIDSVYRAGGFADTCCSLGFVPPCVLFIGTRILDLQAQPNAALQGFRHPRFSALTFLREAVKRRGLEVEKESKRRDEKIEKAPNAYICAAPGCGIEGTRKSALLRCSGKCPMDIKPSYCSKECQRAHWKTHKPACKPSAAVDSATTEPIGSQTTGASVPPEPEPGTSRLSDEDMQLRTDGREVRMKVPNILSNEGKATISSKTLPPEFMKEIRDMIEHEVSVRR</sequence>
<dbReference type="InterPro" id="IPR002893">
    <property type="entry name" value="Znf_MYND"/>
</dbReference>
<evidence type="ECO:0000256" key="1">
    <source>
        <dbReference type="ARBA" id="ARBA00022723"/>
    </source>
</evidence>
<evidence type="ECO:0000259" key="6">
    <source>
        <dbReference type="PROSITE" id="PS50865"/>
    </source>
</evidence>
<protein>
    <recommendedName>
        <fullName evidence="6">MYND-type domain-containing protein</fullName>
    </recommendedName>
</protein>
<keyword evidence="2 4" id="KW-0863">Zinc-finger</keyword>
<feature type="compositionally biased region" description="Polar residues" evidence="5">
    <location>
        <begin position="299"/>
        <end position="312"/>
    </location>
</feature>
<evidence type="ECO:0000256" key="2">
    <source>
        <dbReference type="ARBA" id="ARBA00022771"/>
    </source>
</evidence>
<dbReference type="Proteomes" id="UP000813824">
    <property type="component" value="Unassembled WGS sequence"/>
</dbReference>
<comment type="caution">
    <text evidence="7">The sequence shown here is derived from an EMBL/GenBank/DDBJ whole genome shotgun (WGS) entry which is preliminary data.</text>
</comment>
<proteinExistence type="predicted"/>
<dbReference type="GO" id="GO:0008270">
    <property type="term" value="F:zinc ion binding"/>
    <property type="evidence" value="ECO:0007669"/>
    <property type="project" value="UniProtKB-KW"/>
</dbReference>
<dbReference type="OrthoDB" id="432970at2759"/>
<dbReference type="AlphaFoldDB" id="A0A8K0USB9"/>
<evidence type="ECO:0000313" key="7">
    <source>
        <dbReference type="EMBL" id="KAH8102279.1"/>
    </source>
</evidence>
<keyword evidence="1" id="KW-0479">Metal-binding</keyword>
<evidence type="ECO:0000256" key="5">
    <source>
        <dbReference type="SAM" id="MobiDB-lite"/>
    </source>
</evidence>
<keyword evidence="3" id="KW-0862">Zinc</keyword>
<dbReference type="Gene3D" id="6.10.140.2220">
    <property type="match status" value="1"/>
</dbReference>